<feature type="domain" description="DUF1214" evidence="1">
    <location>
        <begin position="319"/>
        <end position="426"/>
    </location>
</feature>
<feature type="domain" description="DUF1254" evidence="2">
    <location>
        <begin position="50"/>
        <end position="179"/>
    </location>
</feature>
<reference evidence="3" key="1">
    <citation type="submission" date="2020-07" db="EMBL/GenBank/DDBJ databases">
        <title>Description of Mycobacterium gordonae subsp. intergordonae subsp.nov. and Mycobacterium gordonae subsp. gordonae subsp. nov.</title>
        <authorList>
            <person name="Huang H."/>
        </authorList>
    </citation>
    <scope>NUCLEOTIDE SEQUENCE [LARGE SCALE GENOMIC DNA]</scope>
    <source>
        <strain evidence="3">24T</strain>
    </source>
</reference>
<dbReference type="EMBL" id="CP059165">
    <property type="protein sequence ID" value="QLL10306.1"/>
    <property type="molecule type" value="Genomic_DNA"/>
</dbReference>
<dbReference type="Pfam" id="PF06742">
    <property type="entry name" value="DUF1214"/>
    <property type="match status" value="1"/>
</dbReference>
<gene>
    <name evidence="3" type="ORF">H0P51_17525</name>
</gene>
<dbReference type="Pfam" id="PF06863">
    <property type="entry name" value="DUF1254"/>
    <property type="match status" value="1"/>
</dbReference>
<protein>
    <submittedName>
        <fullName evidence="3">DUF1254 domain-containing protein</fullName>
    </submittedName>
</protein>
<dbReference type="InterPro" id="IPR010679">
    <property type="entry name" value="DUF1254"/>
</dbReference>
<dbReference type="Proteomes" id="UP000510682">
    <property type="component" value="Chromosome"/>
</dbReference>
<accession>A0A7D6E6G4</accession>
<dbReference type="PANTHER" id="PTHR36509:SF2">
    <property type="entry name" value="BLL3101 PROTEIN"/>
    <property type="match status" value="1"/>
</dbReference>
<dbReference type="SUPFAM" id="SSF160935">
    <property type="entry name" value="VPA0735-like"/>
    <property type="match status" value="1"/>
</dbReference>
<dbReference type="InterPro" id="IPR010621">
    <property type="entry name" value="DUF1214"/>
</dbReference>
<proteinExistence type="predicted"/>
<evidence type="ECO:0000259" key="1">
    <source>
        <dbReference type="Pfam" id="PF06742"/>
    </source>
</evidence>
<organism evidence="3 4">
    <name type="scientific">Mycobacterium vicinigordonae</name>
    <dbReference type="NCBI Taxonomy" id="1719132"/>
    <lineage>
        <taxon>Bacteria</taxon>
        <taxon>Bacillati</taxon>
        <taxon>Actinomycetota</taxon>
        <taxon>Actinomycetes</taxon>
        <taxon>Mycobacteriales</taxon>
        <taxon>Mycobacteriaceae</taxon>
        <taxon>Mycobacterium</taxon>
    </lineage>
</organism>
<dbReference type="PANTHER" id="PTHR36509">
    <property type="entry name" value="BLL3101 PROTEIN"/>
    <property type="match status" value="1"/>
</dbReference>
<evidence type="ECO:0000313" key="3">
    <source>
        <dbReference type="EMBL" id="QLL10306.1"/>
    </source>
</evidence>
<name>A0A7D6E6G4_9MYCO</name>
<dbReference type="Gene3D" id="2.60.120.600">
    <property type="entry name" value="Domain of unknown function DUF1214, C-terminal domain"/>
    <property type="match status" value="1"/>
</dbReference>
<dbReference type="KEGG" id="mgor:H0P51_17525"/>
<evidence type="ECO:0000259" key="2">
    <source>
        <dbReference type="Pfam" id="PF06863"/>
    </source>
</evidence>
<keyword evidence="4" id="KW-1185">Reference proteome</keyword>
<dbReference type="AlphaFoldDB" id="A0A7D6E6G4"/>
<dbReference type="InterPro" id="IPR037050">
    <property type="entry name" value="DUF1254_sf"/>
</dbReference>
<sequence length="443" mass="49112">MTPGYARTIGQFAYVWGWPMVNMISRSDSITKAPHPGLLGGIIPVAPQGRLAMLSNYVDPSETFVTCPNQDVVYGLAYLSLDEQPVIIQVPDFGDRFWVYALSDARTDQFGRLGKQYGTKPGFYLVAGPNWTGDKPDGVHDVIRSSTALAIGLPRIFMDTTPRDHQAIQSVIKQVDIYPLTEFDGTMKTVDWAKLPSFPAPPSNAGEGEAKWVVPEKFFDQLGHVLETVPPLPGEEAMYAQFRALLDAAEHNPNIHQALIDTAVATERDVIDPFFEWSHNGRPTGNGWNRSTNNAQWGVDYFNRTGTAKSNMFDNRPTETQYFYADKDSAGTSLEGGRDYTVTFPAGQEPPVDGFWSLTLYNDKHLFHPNTLNRYSVGTKNQNLARGADGSLTVYAGSKSPGPEKESNWLPAPDGHFSLYIRAYWGRQSILDGSWKPPPIITV</sequence>
<evidence type="ECO:0000313" key="4">
    <source>
        <dbReference type="Proteomes" id="UP000510682"/>
    </source>
</evidence>
<dbReference type="Gene3D" id="2.60.40.1610">
    <property type="entry name" value="Domain of unknown function DUF1254"/>
    <property type="match status" value="1"/>
</dbReference>
<reference evidence="3" key="2">
    <citation type="submission" date="2020-07" db="EMBL/GenBank/DDBJ databases">
        <authorList>
            <person name="Yu X."/>
        </authorList>
    </citation>
    <scope>NUCLEOTIDE SEQUENCE [LARGE SCALE GENOMIC DNA]</scope>
    <source>
        <strain evidence="3">24T</strain>
    </source>
</reference>
<dbReference type="InterPro" id="IPR037049">
    <property type="entry name" value="DUF1214_C_sf"/>
</dbReference>